<dbReference type="Gene3D" id="3.40.50.150">
    <property type="entry name" value="Vaccinia Virus protein VP39"/>
    <property type="match status" value="1"/>
</dbReference>
<dbReference type="SUPFAM" id="SSF53335">
    <property type="entry name" value="S-adenosyl-L-methionine-dependent methyltransferases"/>
    <property type="match status" value="1"/>
</dbReference>
<evidence type="ECO:0000313" key="2">
    <source>
        <dbReference type="EMBL" id="MBM1712380.1"/>
    </source>
</evidence>
<dbReference type="CDD" id="cd02440">
    <property type="entry name" value="AdoMet_MTases"/>
    <property type="match status" value="1"/>
</dbReference>
<name>A0AAE3B5B4_9RHOB</name>
<keyword evidence="2" id="KW-0808">Transferase</keyword>
<gene>
    <name evidence="2" type="ORF">JQV55_02245</name>
</gene>
<dbReference type="InterPro" id="IPR041698">
    <property type="entry name" value="Methyltransf_25"/>
</dbReference>
<dbReference type="AlphaFoldDB" id="A0AAE3B5B4"/>
<reference evidence="2 3" key="1">
    <citation type="submission" date="2021-01" db="EMBL/GenBank/DDBJ databases">
        <title>Diatom-associated Roseobacters Show Island Model of Population Structure.</title>
        <authorList>
            <person name="Qu L."/>
            <person name="Feng X."/>
            <person name="Chen Y."/>
            <person name="Li L."/>
            <person name="Wang X."/>
            <person name="Hu Z."/>
            <person name="Wang H."/>
            <person name="Luo H."/>
        </authorList>
    </citation>
    <scope>NUCLEOTIDE SEQUENCE [LARGE SCALE GENOMIC DNA]</scope>
    <source>
        <strain evidence="2 3">TR60-84</strain>
    </source>
</reference>
<dbReference type="InterPro" id="IPR029063">
    <property type="entry name" value="SAM-dependent_MTases_sf"/>
</dbReference>
<dbReference type="Pfam" id="PF13649">
    <property type="entry name" value="Methyltransf_25"/>
    <property type="match status" value="1"/>
</dbReference>
<evidence type="ECO:0000259" key="1">
    <source>
        <dbReference type="Pfam" id="PF13649"/>
    </source>
</evidence>
<evidence type="ECO:0000313" key="3">
    <source>
        <dbReference type="Proteomes" id="UP000732193"/>
    </source>
</evidence>
<dbReference type="EMBL" id="JAFBRM010000001">
    <property type="protein sequence ID" value="MBM1712380.1"/>
    <property type="molecule type" value="Genomic_DNA"/>
</dbReference>
<sequence length="236" mass="25356">MDAFFKLHSDLPREGPGEPADIAWATALAGIKPAAQMADVACGPGADIGPLLTAAPQGHVTALDKTAQFVDAARKDWHGDGQVTVLKADMAAIMNSYDLIWCAGAVYFLGVTQALSAWRKSLKPDGVIAFSEACWFTDTPSDQAKALWDKEYPAMTDEAGITAQIAAAGYEVLGTRRLGDAAWEAYFTPLEARVQMLRPTADAALRAVLDETEAEIACWRAHRAEFGYVLSVVRPL</sequence>
<proteinExistence type="predicted"/>
<organism evidence="2 3">
    <name type="scientific">Sulfitobacter geojensis</name>
    <dbReference type="NCBI Taxonomy" id="1342299"/>
    <lineage>
        <taxon>Bacteria</taxon>
        <taxon>Pseudomonadati</taxon>
        <taxon>Pseudomonadota</taxon>
        <taxon>Alphaproteobacteria</taxon>
        <taxon>Rhodobacterales</taxon>
        <taxon>Roseobacteraceae</taxon>
        <taxon>Sulfitobacter</taxon>
    </lineage>
</organism>
<keyword evidence="3" id="KW-1185">Reference proteome</keyword>
<keyword evidence="2" id="KW-0489">Methyltransferase</keyword>
<feature type="domain" description="Methyltransferase" evidence="1">
    <location>
        <begin position="39"/>
        <end position="126"/>
    </location>
</feature>
<accession>A0AAE3B5B4</accession>
<dbReference type="GO" id="GO:0032259">
    <property type="term" value="P:methylation"/>
    <property type="evidence" value="ECO:0007669"/>
    <property type="project" value="UniProtKB-KW"/>
</dbReference>
<dbReference type="GO" id="GO:0008168">
    <property type="term" value="F:methyltransferase activity"/>
    <property type="evidence" value="ECO:0007669"/>
    <property type="project" value="UniProtKB-KW"/>
</dbReference>
<protein>
    <submittedName>
        <fullName evidence="2">Class I SAM-dependent methyltransferase</fullName>
    </submittedName>
</protein>
<dbReference type="Proteomes" id="UP000732193">
    <property type="component" value="Unassembled WGS sequence"/>
</dbReference>
<comment type="caution">
    <text evidence="2">The sequence shown here is derived from an EMBL/GenBank/DDBJ whole genome shotgun (WGS) entry which is preliminary data.</text>
</comment>